<protein>
    <submittedName>
        <fullName evidence="1">Uncharacterized protein</fullName>
    </submittedName>
</protein>
<reference evidence="1 2" key="1">
    <citation type="journal article" date="2013" name="Curr. Biol.">
        <title>The Genome of the Foraminiferan Reticulomyxa filosa.</title>
        <authorList>
            <person name="Glockner G."/>
            <person name="Hulsmann N."/>
            <person name="Schleicher M."/>
            <person name="Noegel A.A."/>
            <person name="Eichinger L."/>
            <person name="Gallinger C."/>
            <person name="Pawlowski J."/>
            <person name="Sierra R."/>
            <person name="Euteneuer U."/>
            <person name="Pillet L."/>
            <person name="Moustafa A."/>
            <person name="Platzer M."/>
            <person name="Groth M."/>
            <person name="Szafranski K."/>
            <person name="Schliwa M."/>
        </authorList>
    </citation>
    <scope>NUCLEOTIDE SEQUENCE [LARGE SCALE GENOMIC DNA]</scope>
</reference>
<evidence type="ECO:0000313" key="2">
    <source>
        <dbReference type="Proteomes" id="UP000023152"/>
    </source>
</evidence>
<dbReference type="AlphaFoldDB" id="X6MU62"/>
<accession>X6MU62</accession>
<dbReference type="EMBL" id="ASPP01017541">
    <property type="protein sequence ID" value="ETO16967.1"/>
    <property type="molecule type" value="Genomic_DNA"/>
</dbReference>
<evidence type="ECO:0000313" key="1">
    <source>
        <dbReference type="EMBL" id="ETO16967.1"/>
    </source>
</evidence>
<name>X6MU62_RETFI</name>
<organism evidence="1 2">
    <name type="scientific">Reticulomyxa filosa</name>
    <dbReference type="NCBI Taxonomy" id="46433"/>
    <lineage>
        <taxon>Eukaryota</taxon>
        <taxon>Sar</taxon>
        <taxon>Rhizaria</taxon>
        <taxon>Retaria</taxon>
        <taxon>Foraminifera</taxon>
        <taxon>Monothalamids</taxon>
        <taxon>Reticulomyxidae</taxon>
        <taxon>Reticulomyxa</taxon>
    </lineage>
</organism>
<sequence length="151" mass="17509">MFDINICSISTITSEKGLRLDANDVNNSKVVILNDKGKPESDGNEMLGQEINNHLIYTRENAKVFDYDAFLRDYKGLMENGDYERCEKLCLEAIHVNQSSTKFAQSFTIVWCIYMRTGWNKSHLMTFLIDMSWHYSLMTVMPMLISMLPIF</sequence>
<comment type="caution">
    <text evidence="1">The sequence shown here is derived from an EMBL/GenBank/DDBJ whole genome shotgun (WGS) entry which is preliminary data.</text>
</comment>
<gene>
    <name evidence="1" type="ORF">RFI_20370</name>
</gene>
<dbReference type="Proteomes" id="UP000023152">
    <property type="component" value="Unassembled WGS sequence"/>
</dbReference>
<proteinExistence type="predicted"/>
<keyword evidence="2" id="KW-1185">Reference proteome</keyword>